<keyword evidence="3" id="KW-0732">Signal</keyword>
<evidence type="ECO:0000313" key="4">
    <source>
        <dbReference type="EMBL" id="MPN40597.1"/>
    </source>
</evidence>
<dbReference type="NCBIfam" id="NF037995">
    <property type="entry name" value="TRAP_S1"/>
    <property type="match status" value="1"/>
</dbReference>
<keyword evidence="2" id="KW-0813">Transport</keyword>
<dbReference type="EMBL" id="VSSQ01097118">
    <property type="protein sequence ID" value="MPN40597.1"/>
    <property type="molecule type" value="Genomic_DNA"/>
</dbReference>
<evidence type="ECO:0000256" key="1">
    <source>
        <dbReference type="ARBA" id="ARBA00009023"/>
    </source>
</evidence>
<dbReference type="InterPro" id="IPR038404">
    <property type="entry name" value="TRAP_DctP_sf"/>
</dbReference>
<evidence type="ECO:0008006" key="5">
    <source>
        <dbReference type="Google" id="ProtNLM"/>
    </source>
</evidence>
<protein>
    <recommendedName>
        <fullName evidence="5">Solute-binding protein</fullName>
    </recommendedName>
</protein>
<gene>
    <name evidence="4" type="ORF">SDC9_188135</name>
</gene>
<dbReference type="InterPro" id="IPR018389">
    <property type="entry name" value="DctP_fam"/>
</dbReference>
<comment type="similarity">
    <text evidence="1">Belongs to the bacterial solute-binding protein 7 family.</text>
</comment>
<organism evidence="4">
    <name type="scientific">bioreactor metagenome</name>
    <dbReference type="NCBI Taxonomy" id="1076179"/>
    <lineage>
        <taxon>unclassified sequences</taxon>
        <taxon>metagenomes</taxon>
        <taxon>ecological metagenomes</taxon>
    </lineage>
</organism>
<dbReference type="GO" id="GO:0055085">
    <property type="term" value="P:transmembrane transport"/>
    <property type="evidence" value="ECO:0007669"/>
    <property type="project" value="InterPro"/>
</dbReference>
<comment type="caution">
    <text evidence="4">The sequence shown here is derived from an EMBL/GenBank/DDBJ whole genome shotgun (WGS) entry which is preliminary data.</text>
</comment>
<accession>A0A645HNR2</accession>
<proteinExistence type="inferred from homology"/>
<evidence type="ECO:0000256" key="2">
    <source>
        <dbReference type="ARBA" id="ARBA00022448"/>
    </source>
</evidence>
<reference evidence="4" key="1">
    <citation type="submission" date="2019-08" db="EMBL/GenBank/DDBJ databases">
        <authorList>
            <person name="Kucharzyk K."/>
            <person name="Murdoch R.W."/>
            <person name="Higgins S."/>
            <person name="Loffler F."/>
        </authorList>
    </citation>
    <scope>NUCLEOTIDE SEQUENCE</scope>
</reference>
<dbReference type="PANTHER" id="PTHR33376:SF7">
    <property type="entry name" value="C4-DICARBOXYLATE-BINDING PROTEIN DCTB"/>
    <property type="match status" value="1"/>
</dbReference>
<name>A0A645HNR2_9ZZZZ</name>
<evidence type="ECO:0000256" key="3">
    <source>
        <dbReference type="ARBA" id="ARBA00022729"/>
    </source>
</evidence>
<dbReference type="Pfam" id="PF03480">
    <property type="entry name" value="DctP"/>
    <property type="match status" value="1"/>
</dbReference>
<dbReference type="Gene3D" id="3.40.190.170">
    <property type="entry name" value="Bacterial extracellular solute-binding protein, family 7"/>
    <property type="match status" value="1"/>
</dbReference>
<dbReference type="AlphaFoldDB" id="A0A645HNR2"/>
<dbReference type="PANTHER" id="PTHR33376">
    <property type="match status" value="1"/>
</dbReference>
<sequence>MAEKCIEDTGIKPMYYGIIGMRQLTNSKKEITSPDDLAGLKIRVQNNPLHIAGMKQLGCAPTAMAFSELFTSLQQKVIDGQENPIETIYNFQYYEVQNYLSLTNHLCTAGSVAVNNDWYEALPDDFKAAFEKASDAAEKYSINELTSAENDVLEKLKAKMTVTELTDEQIAVFQAKEKEAWPELEELIGADYFQKVTKAAGF</sequence>
<dbReference type="CDD" id="cd13603">
    <property type="entry name" value="PBP2_TRAP_Siap_TeaA_like"/>
    <property type="match status" value="1"/>
</dbReference>